<feature type="coiled-coil region" evidence="1">
    <location>
        <begin position="45"/>
        <end position="79"/>
    </location>
</feature>
<gene>
    <name evidence="2" type="ORF">HMPREF0216_00013</name>
</gene>
<comment type="caution">
    <text evidence="2">The sequence shown here is derived from an EMBL/GenBank/DDBJ whole genome shotgun (WGS) entry which is preliminary data.</text>
</comment>
<dbReference type="OrthoDB" id="1752996at2"/>
<name>L1QPA0_9CLOT</name>
<protein>
    <recommendedName>
        <fullName evidence="4">PqqD family protein</fullName>
    </recommendedName>
</protein>
<keyword evidence="3" id="KW-1185">Reference proteome</keyword>
<evidence type="ECO:0000313" key="2">
    <source>
        <dbReference type="EMBL" id="EKY29819.1"/>
    </source>
</evidence>
<evidence type="ECO:0000313" key="3">
    <source>
        <dbReference type="Proteomes" id="UP000010420"/>
    </source>
</evidence>
<sequence>MKLKKEFILREIAGEYILVPTGETTLNFNGLITVNELGAFIWNNIEKVNSEEDILKLILDEYEVEENIAREDLNEFLNKLKAAEII</sequence>
<dbReference type="InterPro" id="IPR041881">
    <property type="entry name" value="PqqD_sf"/>
</dbReference>
<dbReference type="EMBL" id="AMEZ01000001">
    <property type="protein sequence ID" value="EKY29819.1"/>
    <property type="molecule type" value="Genomic_DNA"/>
</dbReference>
<organism evidence="2 3">
    <name type="scientific">Clostridium celatum DSM 1785</name>
    <dbReference type="NCBI Taxonomy" id="545697"/>
    <lineage>
        <taxon>Bacteria</taxon>
        <taxon>Bacillati</taxon>
        <taxon>Bacillota</taxon>
        <taxon>Clostridia</taxon>
        <taxon>Eubacteriales</taxon>
        <taxon>Clostridiaceae</taxon>
        <taxon>Clostridium</taxon>
    </lineage>
</organism>
<dbReference type="RefSeq" id="WP_005209620.1">
    <property type="nucleotide sequence ID" value="NZ_KB291596.1"/>
</dbReference>
<dbReference type="AlphaFoldDB" id="L1QPA0"/>
<dbReference type="PATRIC" id="fig|545697.3.peg.13"/>
<dbReference type="HOGENOM" id="CLU_159325_0_1_9"/>
<keyword evidence="1" id="KW-0175">Coiled coil</keyword>
<dbReference type="STRING" id="545697.HMPREF0216_00013"/>
<proteinExistence type="predicted"/>
<dbReference type="Gene3D" id="1.10.10.1150">
    <property type="entry name" value="Coenzyme PQQ synthesis protein D (PqqD)"/>
    <property type="match status" value="1"/>
</dbReference>
<dbReference type="Pfam" id="PF05402">
    <property type="entry name" value="PqqD"/>
    <property type="match status" value="1"/>
</dbReference>
<evidence type="ECO:0008006" key="4">
    <source>
        <dbReference type="Google" id="ProtNLM"/>
    </source>
</evidence>
<accession>L1QPA0</accession>
<reference evidence="2 3" key="1">
    <citation type="submission" date="2012-05" db="EMBL/GenBank/DDBJ databases">
        <authorList>
            <person name="Weinstock G."/>
            <person name="Sodergren E."/>
            <person name="Lobos E.A."/>
            <person name="Fulton L."/>
            <person name="Fulton R."/>
            <person name="Courtney L."/>
            <person name="Fronick C."/>
            <person name="O'Laughlin M."/>
            <person name="Godfrey J."/>
            <person name="Wilson R.M."/>
            <person name="Miner T."/>
            <person name="Farmer C."/>
            <person name="Delehaunty K."/>
            <person name="Cordes M."/>
            <person name="Minx P."/>
            <person name="Tomlinson C."/>
            <person name="Chen J."/>
            <person name="Wollam A."/>
            <person name="Pepin K.H."/>
            <person name="Bhonagiri V."/>
            <person name="Zhang X."/>
            <person name="Suruliraj S."/>
            <person name="Warren W."/>
            <person name="Mitreva M."/>
            <person name="Mardis E.R."/>
            <person name="Wilson R.K."/>
        </authorList>
    </citation>
    <scope>NUCLEOTIDE SEQUENCE [LARGE SCALE GENOMIC DNA]</scope>
    <source>
        <strain evidence="2 3">DSM 1785</strain>
    </source>
</reference>
<evidence type="ECO:0000256" key="1">
    <source>
        <dbReference type="SAM" id="Coils"/>
    </source>
</evidence>
<dbReference type="Proteomes" id="UP000010420">
    <property type="component" value="Unassembled WGS sequence"/>
</dbReference>
<dbReference type="eggNOG" id="ENOG50330JA">
    <property type="taxonomic scope" value="Bacteria"/>
</dbReference>
<dbReference type="InterPro" id="IPR008792">
    <property type="entry name" value="PQQD"/>
</dbReference>